<gene>
    <name evidence="1" type="ORF">ND2E_0605</name>
</gene>
<sequence>MRMLLPFFSLRLAIFNLKIQHGVEGYNKPFCSNAIKWINIKRTGYPSTEHHVISFGIYL</sequence>
<evidence type="ECO:0000313" key="2">
    <source>
        <dbReference type="Proteomes" id="UP000029843"/>
    </source>
</evidence>
<dbReference type="EMBL" id="JQED01000055">
    <property type="protein sequence ID" value="KGJ87198.1"/>
    <property type="molecule type" value="Genomic_DNA"/>
</dbReference>
<accession>A0A099KCA0</accession>
<proteinExistence type="predicted"/>
<comment type="caution">
    <text evidence="1">The sequence shown here is derived from an EMBL/GenBank/DDBJ whole genome shotgun (WGS) entry which is preliminary data.</text>
</comment>
<protein>
    <submittedName>
        <fullName evidence="1">Uncharacterized protein</fullName>
    </submittedName>
</protein>
<dbReference type="AlphaFoldDB" id="A0A099KCA0"/>
<name>A0A099KCA0_COLPS</name>
<evidence type="ECO:0000313" key="1">
    <source>
        <dbReference type="EMBL" id="KGJ87198.1"/>
    </source>
</evidence>
<dbReference type="Proteomes" id="UP000029843">
    <property type="component" value="Unassembled WGS sequence"/>
</dbReference>
<organism evidence="1 2">
    <name type="scientific">Colwellia psychrerythraea</name>
    <name type="common">Vibrio psychroerythus</name>
    <dbReference type="NCBI Taxonomy" id="28229"/>
    <lineage>
        <taxon>Bacteria</taxon>
        <taxon>Pseudomonadati</taxon>
        <taxon>Pseudomonadota</taxon>
        <taxon>Gammaproteobacteria</taxon>
        <taxon>Alteromonadales</taxon>
        <taxon>Colwelliaceae</taxon>
        <taxon>Colwellia</taxon>
    </lineage>
</organism>
<reference evidence="1 2" key="1">
    <citation type="submission" date="2014-08" db="EMBL/GenBank/DDBJ databases">
        <title>Genomic and Phenotypic Diversity of Colwellia psychrerythraea strains from Disparate Marine Basins.</title>
        <authorList>
            <person name="Techtmann S.M."/>
            <person name="Stelling S.C."/>
            <person name="Utturkar S.M."/>
            <person name="Alshibli N."/>
            <person name="Harris A."/>
            <person name="Brown S.D."/>
            <person name="Hazen T.C."/>
        </authorList>
    </citation>
    <scope>NUCLEOTIDE SEQUENCE [LARGE SCALE GENOMIC DNA]</scope>
    <source>
        <strain evidence="1 2">ND2E</strain>
    </source>
</reference>